<evidence type="ECO:0000256" key="3">
    <source>
        <dbReference type="ARBA" id="ARBA00022827"/>
    </source>
</evidence>
<dbReference type="Proteomes" id="UP000316213">
    <property type="component" value="Unassembled WGS sequence"/>
</dbReference>
<evidence type="ECO:0000256" key="5">
    <source>
        <dbReference type="ARBA" id="ARBA00023027"/>
    </source>
</evidence>
<proteinExistence type="predicted"/>
<dbReference type="Gene3D" id="3.50.50.60">
    <property type="entry name" value="FAD/NAD(P)-binding domain"/>
    <property type="match status" value="2"/>
</dbReference>
<feature type="domain" description="Amine oxidase" evidence="6">
    <location>
        <begin position="20"/>
        <end position="500"/>
    </location>
</feature>
<keyword evidence="8" id="KW-1185">Reference proteome</keyword>
<sequence length="512" mass="57595">MKTTNNDQSSYDAIVIGSGMGGLTVASLLAQLGKKRVLVLERHFKLGGYTHSFRRGKYEWDVGVHYVGEMHEGSLSRKVMDLVTGKQVLWHRCGSVVERLHFPEGQFEYPDNPEHLRERLIEKFPEERRAIEKYFRDVKKCQNWIARYFFAKMMPLSLQKVLTWPGRKLAMTITDDYLKTIRSPFLRAILTAQWPDFGAKPSESAFAYHSAVTGDFFNGSFYPIGGAQEIADSVKEIVTEAGGDCLVNHPVQEILVKDGKACGVKTIHKGKEFVFTAPIIVSNAGAVTTFKKLVPEGYCEAEKEKAGRLKQGTSAVALFLGLNDDPRNHGFDDANYWFFSSLDHSESAKPEDVLDIRGGFLSFGSLRNPEQQQHTAQIISFSHYDAWEKFADKPWLRRGEEYDRLKDELTEALLSLAEKHVPKIRDLVDYAELSTPVTFEKFSGHAGGMVYGQLCDPDRLDKDQWRVATSLPNLYLSGCDIGSPGINGSMMASIFTAVKILGFRRLPEIIQS</sequence>
<dbReference type="InterPro" id="IPR002937">
    <property type="entry name" value="Amino_oxidase"/>
</dbReference>
<dbReference type="InterPro" id="IPR036188">
    <property type="entry name" value="FAD/NAD-bd_sf"/>
</dbReference>
<reference evidence="7 8" key="1">
    <citation type="submission" date="2019-02" db="EMBL/GenBank/DDBJ databases">
        <title>Deep-cultivation of Planctomycetes and their phenomic and genomic characterization uncovers novel biology.</title>
        <authorList>
            <person name="Wiegand S."/>
            <person name="Jogler M."/>
            <person name="Boedeker C."/>
            <person name="Pinto D."/>
            <person name="Vollmers J."/>
            <person name="Rivas-Marin E."/>
            <person name="Kohn T."/>
            <person name="Peeters S.H."/>
            <person name="Heuer A."/>
            <person name="Rast P."/>
            <person name="Oberbeckmann S."/>
            <person name="Bunk B."/>
            <person name="Jeske O."/>
            <person name="Meyerdierks A."/>
            <person name="Storesund J.E."/>
            <person name="Kallscheuer N."/>
            <person name="Luecker S."/>
            <person name="Lage O.M."/>
            <person name="Pohl T."/>
            <person name="Merkel B.J."/>
            <person name="Hornburger P."/>
            <person name="Mueller R.-W."/>
            <person name="Bruemmer F."/>
            <person name="Labrenz M."/>
            <person name="Spormann A.M."/>
            <person name="Op Den Camp H."/>
            <person name="Overmann J."/>
            <person name="Amann R."/>
            <person name="Jetten M.S.M."/>
            <person name="Mascher T."/>
            <person name="Medema M.H."/>
            <person name="Devos D.P."/>
            <person name="Kaster A.-K."/>
            <person name="Ovreas L."/>
            <person name="Rohde M."/>
            <person name="Galperin M.Y."/>
            <person name="Jogler C."/>
        </authorList>
    </citation>
    <scope>NUCLEOTIDE SEQUENCE [LARGE SCALE GENOMIC DNA]</scope>
    <source>
        <strain evidence="7 8">Pla100</strain>
    </source>
</reference>
<keyword evidence="2" id="KW-0732">Signal</keyword>
<keyword evidence="5" id="KW-0520">NAD</keyword>
<keyword evidence="4" id="KW-0521">NADP</keyword>
<dbReference type="GO" id="GO:0016491">
    <property type="term" value="F:oxidoreductase activity"/>
    <property type="evidence" value="ECO:0007669"/>
    <property type="project" value="UniProtKB-KW"/>
</dbReference>
<dbReference type="PANTHER" id="PTHR46091">
    <property type="entry name" value="BLR7054 PROTEIN"/>
    <property type="match status" value="1"/>
</dbReference>
<evidence type="ECO:0000256" key="2">
    <source>
        <dbReference type="ARBA" id="ARBA00022729"/>
    </source>
</evidence>
<dbReference type="SUPFAM" id="SSF51905">
    <property type="entry name" value="FAD/NAD(P)-binding domain"/>
    <property type="match status" value="1"/>
</dbReference>
<dbReference type="RefSeq" id="WP_146579935.1">
    <property type="nucleotide sequence ID" value="NZ_SJPM01000010.1"/>
</dbReference>
<gene>
    <name evidence="7" type="primary">crtI</name>
    <name evidence="7" type="ORF">Pla100_44330</name>
</gene>
<keyword evidence="3" id="KW-0274">FAD</keyword>
<evidence type="ECO:0000256" key="1">
    <source>
        <dbReference type="ARBA" id="ARBA00022630"/>
    </source>
</evidence>
<evidence type="ECO:0000256" key="4">
    <source>
        <dbReference type="ARBA" id="ARBA00022857"/>
    </source>
</evidence>
<dbReference type="Pfam" id="PF01593">
    <property type="entry name" value="Amino_oxidase"/>
    <property type="match status" value="1"/>
</dbReference>
<keyword evidence="1" id="KW-0285">Flavoprotein</keyword>
<name>A0A5C6A119_9BACT</name>
<dbReference type="EC" id="1.3.99.28" evidence="7"/>
<evidence type="ECO:0000313" key="7">
    <source>
        <dbReference type="EMBL" id="TWT93116.1"/>
    </source>
</evidence>
<keyword evidence="7" id="KW-0560">Oxidoreductase</keyword>
<accession>A0A5C6A119</accession>
<dbReference type="AlphaFoldDB" id="A0A5C6A119"/>
<comment type="caution">
    <text evidence="7">The sequence shown here is derived from an EMBL/GenBank/DDBJ whole genome shotgun (WGS) entry which is preliminary data.</text>
</comment>
<dbReference type="EMBL" id="SJPM01000010">
    <property type="protein sequence ID" value="TWT93116.1"/>
    <property type="molecule type" value="Genomic_DNA"/>
</dbReference>
<organism evidence="7 8">
    <name type="scientific">Neorhodopirellula pilleata</name>
    <dbReference type="NCBI Taxonomy" id="2714738"/>
    <lineage>
        <taxon>Bacteria</taxon>
        <taxon>Pseudomonadati</taxon>
        <taxon>Planctomycetota</taxon>
        <taxon>Planctomycetia</taxon>
        <taxon>Pirellulales</taxon>
        <taxon>Pirellulaceae</taxon>
        <taxon>Neorhodopirellula</taxon>
    </lineage>
</organism>
<dbReference type="OrthoDB" id="9814556at2"/>
<evidence type="ECO:0000313" key="8">
    <source>
        <dbReference type="Proteomes" id="UP000316213"/>
    </source>
</evidence>
<dbReference type="InterPro" id="IPR052206">
    <property type="entry name" value="Retinol_saturase"/>
</dbReference>
<protein>
    <submittedName>
        <fullName evidence="7">Phytoene desaturase (Neurosporene-forming)</fullName>
        <ecNumber evidence="7">1.3.99.28</ecNumber>
    </submittedName>
</protein>
<dbReference type="PANTHER" id="PTHR46091:SF3">
    <property type="entry name" value="AMINE OXIDASE DOMAIN-CONTAINING PROTEIN"/>
    <property type="match status" value="1"/>
</dbReference>
<evidence type="ECO:0000259" key="6">
    <source>
        <dbReference type="Pfam" id="PF01593"/>
    </source>
</evidence>